<name>A0A545U4U6_9GAMM</name>
<reference evidence="1 2" key="1">
    <citation type="submission" date="2019-07" db="EMBL/GenBank/DDBJ databases">
        <title>Draft genome for Aliikangiella sp. M105.</title>
        <authorList>
            <person name="Wang G."/>
        </authorList>
    </citation>
    <scope>NUCLEOTIDE SEQUENCE [LARGE SCALE GENOMIC DNA]</scope>
    <source>
        <strain evidence="1 2">M105</strain>
    </source>
</reference>
<dbReference type="EMBL" id="VIKS01000014">
    <property type="protein sequence ID" value="TQV84482.1"/>
    <property type="molecule type" value="Genomic_DNA"/>
</dbReference>
<evidence type="ECO:0000313" key="2">
    <source>
        <dbReference type="Proteomes" id="UP000315439"/>
    </source>
</evidence>
<sequence length="80" mass="9418">MRWYTLDNGRLCLGTDKQQYANFHIATDVVLPEKITAPLRVEHVELIGSFPEDWYSDEKINDKINNTARHFFGMKNCTYH</sequence>
<dbReference type="RefSeq" id="WP_142934138.1">
    <property type="nucleotide sequence ID" value="NZ_ML660170.1"/>
</dbReference>
<comment type="caution">
    <text evidence="1">The sequence shown here is derived from an EMBL/GenBank/DDBJ whole genome shotgun (WGS) entry which is preliminary data.</text>
</comment>
<dbReference type="AlphaFoldDB" id="A0A545U4U6"/>
<keyword evidence="2" id="KW-1185">Reference proteome</keyword>
<proteinExistence type="predicted"/>
<accession>A0A545U4U6</accession>
<evidence type="ECO:0000313" key="1">
    <source>
        <dbReference type="EMBL" id="TQV84482.1"/>
    </source>
</evidence>
<organism evidence="1 2">
    <name type="scientific">Aliikangiella coralliicola</name>
    <dbReference type="NCBI Taxonomy" id="2592383"/>
    <lineage>
        <taxon>Bacteria</taxon>
        <taxon>Pseudomonadati</taxon>
        <taxon>Pseudomonadota</taxon>
        <taxon>Gammaproteobacteria</taxon>
        <taxon>Oceanospirillales</taxon>
        <taxon>Pleioneaceae</taxon>
        <taxon>Aliikangiella</taxon>
    </lineage>
</organism>
<gene>
    <name evidence="1" type="ORF">FLL46_22985</name>
</gene>
<dbReference type="Proteomes" id="UP000315439">
    <property type="component" value="Unassembled WGS sequence"/>
</dbReference>
<dbReference type="OrthoDB" id="6197967at2"/>
<protein>
    <submittedName>
        <fullName evidence="1">Uncharacterized protein</fullName>
    </submittedName>
</protein>